<feature type="region of interest" description="Disordered" evidence="1">
    <location>
        <begin position="347"/>
        <end position="372"/>
    </location>
</feature>
<accession>A0A8X7QKH5</accession>
<comment type="caution">
    <text evidence="6">The sequence shown here is derived from an EMBL/GenBank/DDBJ whole genome shotgun (WGS) entry which is preliminary data.</text>
</comment>
<dbReference type="GO" id="GO:0003676">
    <property type="term" value="F:nucleic acid binding"/>
    <property type="evidence" value="ECO:0007669"/>
    <property type="project" value="InterPro"/>
</dbReference>
<dbReference type="InterPro" id="IPR026960">
    <property type="entry name" value="RVT-Znf"/>
</dbReference>
<dbReference type="Pfam" id="PF13456">
    <property type="entry name" value="RVT_3"/>
    <property type="match status" value="1"/>
</dbReference>
<gene>
    <name evidence="6" type="ORF">Bca52824_065542</name>
</gene>
<organism evidence="6 7">
    <name type="scientific">Brassica carinata</name>
    <name type="common">Ethiopian mustard</name>
    <name type="synonym">Abyssinian cabbage</name>
    <dbReference type="NCBI Taxonomy" id="52824"/>
    <lineage>
        <taxon>Eukaryota</taxon>
        <taxon>Viridiplantae</taxon>
        <taxon>Streptophyta</taxon>
        <taxon>Embryophyta</taxon>
        <taxon>Tracheophyta</taxon>
        <taxon>Spermatophyta</taxon>
        <taxon>Magnoliopsida</taxon>
        <taxon>eudicotyledons</taxon>
        <taxon>Gunneridae</taxon>
        <taxon>Pentapetalae</taxon>
        <taxon>rosids</taxon>
        <taxon>malvids</taxon>
        <taxon>Brassicales</taxon>
        <taxon>Brassicaceae</taxon>
        <taxon>Brassiceae</taxon>
        <taxon>Brassica</taxon>
    </lineage>
</organism>
<dbReference type="GO" id="GO:0004523">
    <property type="term" value="F:RNA-DNA hybrid ribonuclease activity"/>
    <property type="evidence" value="ECO:0007669"/>
    <property type="project" value="InterPro"/>
</dbReference>
<evidence type="ECO:0000313" key="6">
    <source>
        <dbReference type="EMBL" id="KAG2270987.1"/>
    </source>
</evidence>
<dbReference type="Gene3D" id="3.60.10.10">
    <property type="entry name" value="Endonuclease/exonuclease/phosphatase"/>
    <property type="match status" value="1"/>
</dbReference>
<dbReference type="InterPro" id="IPR025558">
    <property type="entry name" value="DUF4283"/>
</dbReference>
<dbReference type="InterPro" id="IPR025836">
    <property type="entry name" value="Zn_knuckle_CX2CX4HX4C"/>
</dbReference>
<keyword evidence="7" id="KW-1185">Reference proteome</keyword>
<evidence type="ECO:0008006" key="8">
    <source>
        <dbReference type="Google" id="ProtNLM"/>
    </source>
</evidence>
<evidence type="ECO:0000259" key="5">
    <source>
        <dbReference type="Pfam" id="PF14392"/>
    </source>
</evidence>
<feature type="domain" description="Zinc knuckle CX2CX4HX4C" evidence="5">
    <location>
        <begin position="149"/>
        <end position="188"/>
    </location>
</feature>
<feature type="domain" description="DUF4283" evidence="4">
    <location>
        <begin position="32"/>
        <end position="111"/>
    </location>
</feature>
<evidence type="ECO:0000313" key="7">
    <source>
        <dbReference type="Proteomes" id="UP000886595"/>
    </source>
</evidence>
<dbReference type="AlphaFoldDB" id="A0A8X7QKH5"/>
<dbReference type="PANTHER" id="PTHR33710">
    <property type="entry name" value="BNAC02G09200D PROTEIN"/>
    <property type="match status" value="1"/>
</dbReference>
<feature type="domain" description="Reverse transcriptase zinc-binding" evidence="3">
    <location>
        <begin position="807"/>
        <end position="874"/>
    </location>
</feature>
<feature type="domain" description="RNase H type-1" evidence="2">
    <location>
        <begin position="978"/>
        <end position="1075"/>
    </location>
</feature>
<dbReference type="SUPFAM" id="SSF56219">
    <property type="entry name" value="DNase I-like"/>
    <property type="match status" value="1"/>
</dbReference>
<sequence>MSYEMDKAMIELSLDEVDEPFDMPNLPQFKSTERNARSLIGRILNPDCHKMFNLILNMPRKWQKLGRVKGIALSKERFQFIFDHEHDLVEILEKGVHTFNDWTLAIDRWVEVPPPDYLLFIPVWVQIRNMPVNYYTEEAITALGELIESQRWVNLPEGGSTVVYFNYERIQKRCYECQRLNHSKDVCPLLVRKRKEPTLERRQRIIMDKAASKKIIDEDDPLFGIINEEQVGLCKVTGRRKLSPEVLEEMRPDRVKTSVAEAEKDPVAQKTILRLESKPKLMASAIKAHSLEERQVQRSKLIGNEGILETKGSGPSASMYNPGPSNVREIDERNAVSLNLEVSSTGYGSNPSIIQPSGVSSKKATPRRRPYIRKRQDKKITSTSILQELYGSAVDKEKVGSKKDKIGVDRRDSWCVFEDFNDILHNGEKIGGMMEAGQLEELPSHGNGFTWGGKRNNCWIQSRLDRCFGNKEWFRQFPCANQSFLDKRGSDHRPVLINFIEAQESYRGSFKFDRRLLEIEGIKDNVINAWDFGGNNGVATVSSRLRACRKVLSGLKKQHINVLKRELVRAYRDEEIYWRQKSKEKWLRGGDRNTRFFHNSVKMARARNTIDKLINEEGVEVFSEAAKGEVAVQYFSNLFKSSNPTSFGTWFQGMRTRVTTNMNHELTKPVSDLEVKQDVELLIKGLKHSVGNGRSINVWSEPWMEDTEGICRTPYRRQRYFDANLRVSDVIDTQTRRWSNKAMSDTSVQSDIELLMQNQPSVNEEDSWIWRHTRNGVYLVKTGYDLAYSLHNRDFLMDQTSLPSLNPLKEQIWSLKAPSKIKVFLWKALSGAIAVNDGLANRGMMCDDRCQTCGIDGESINHVLFSCSLARKTWATSGFPFPQGGFDDNSIYSNVSYLLSYIWKNRNSLLFEGFLHEGAQVCVKAKEEAKLWFVAQGLNEMGEDRGSNEVNLRNEGWQRPPVDVVKCNIGMEWSQKRRIMGAARRPFGSVGSKDEAYFLSIVWALESMMSHGCFKVHFASKGRVLVNAINRPKAWPSFRFKVNEIRRLLENFLDWHFYCETLEANKGARLIAQSAVTRDRFQSYVACGQPRWLSQVFDNEAMYR</sequence>
<evidence type="ECO:0000259" key="2">
    <source>
        <dbReference type="Pfam" id="PF13456"/>
    </source>
</evidence>
<dbReference type="OrthoDB" id="914203at2759"/>
<evidence type="ECO:0000259" key="3">
    <source>
        <dbReference type="Pfam" id="PF13966"/>
    </source>
</evidence>
<dbReference type="Pfam" id="PF13966">
    <property type="entry name" value="zf-RVT"/>
    <property type="match status" value="1"/>
</dbReference>
<dbReference type="PANTHER" id="PTHR33710:SF62">
    <property type="entry name" value="DUF4283 DOMAIN PROTEIN"/>
    <property type="match status" value="1"/>
</dbReference>
<dbReference type="InterPro" id="IPR002156">
    <property type="entry name" value="RNaseH_domain"/>
</dbReference>
<feature type="compositionally biased region" description="Polar residues" evidence="1">
    <location>
        <begin position="347"/>
        <end position="363"/>
    </location>
</feature>
<dbReference type="Pfam" id="PF14392">
    <property type="entry name" value="zf-CCHC_4"/>
    <property type="match status" value="1"/>
</dbReference>
<proteinExistence type="predicted"/>
<evidence type="ECO:0000256" key="1">
    <source>
        <dbReference type="SAM" id="MobiDB-lite"/>
    </source>
</evidence>
<name>A0A8X7QKH5_BRACI</name>
<evidence type="ECO:0000259" key="4">
    <source>
        <dbReference type="Pfam" id="PF14111"/>
    </source>
</evidence>
<dbReference type="EMBL" id="JAAMPC010000013">
    <property type="protein sequence ID" value="KAG2270987.1"/>
    <property type="molecule type" value="Genomic_DNA"/>
</dbReference>
<dbReference type="Pfam" id="PF14111">
    <property type="entry name" value="DUF4283"/>
    <property type="match status" value="1"/>
</dbReference>
<dbReference type="Proteomes" id="UP000886595">
    <property type="component" value="Unassembled WGS sequence"/>
</dbReference>
<dbReference type="InterPro" id="IPR036691">
    <property type="entry name" value="Endo/exonu/phosph_ase_sf"/>
</dbReference>
<protein>
    <recommendedName>
        <fullName evidence="8">Reverse transcriptase</fullName>
    </recommendedName>
</protein>
<reference evidence="6 7" key="1">
    <citation type="submission" date="2020-02" db="EMBL/GenBank/DDBJ databases">
        <authorList>
            <person name="Ma Q."/>
            <person name="Huang Y."/>
            <person name="Song X."/>
            <person name="Pei D."/>
        </authorList>
    </citation>
    <scope>NUCLEOTIDE SEQUENCE [LARGE SCALE GENOMIC DNA]</scope>
    <source>
        <strain evidence="6">Sxm20200214</strain>
        <tissue evidence="6">Leaf</tissue>
    </source>
</reference>